<dbReference type="GO" id="GO:0031956">
    <property type="term" value="F:medium-chain fatty acid-CoA ligase activity"/>
    <property type="evidence" value="ECO:0007669"/>
    <property type="project" value="TreeGrafter"/>
</dbReference>
<dbReference type="EMBL" id="LM676427">
    <property type="protein sequence ID" value="CEP27047.1"/>
    <property type="molecule type" value="Genomic_DNA"/>
</dbReference>
<sequence>MTPDPASRVQLLRVERTQSSIDALAGAVHRLLCERESPVLMPLGPDEDPVALRDDLARRMVRLPDDVRLVMRTSGSTTGHGRLVGLSAAQLRASIRATDQRLGGPARWLLTLPAHHIAGLQVVARSVLDGTRPGLVHHLDAASLATAVGAARAGRPEAWVNLSLVPTQLRDLLDDAAGRDALRSLSAVLVGGAATDRQLVDEALAAGVALHLSYGMSETCGGCVYDGRPLRGVELSLGERPDAGSDRGTIWIAGPMVMSGYLDGEPGVSQLNGTKWLATSDLGHLRHGRLEVTGRVDDVIITGGLKVAADQVRAAVLSAPMVARAAVVALPHPRWGQVVSAVVVPTDAWTQDSPAALRDLVGELLGRQLAPRVVVVTDHLPMLASGKLDRLAVRNHAEQVRRDGGAWTSD</sequence>
<dbReference type="Gene3D" id="3.40.50.12780">
    <property type="entry name" value="N-terminal domain of ligase-like"/>
    <property type="match status" value="1"/>
</dbReference>
<name>A0A068VPH4_PROFF</name>
<keyword evidence="3" id="KW-0436">Ligase</keyword>
<dbReference type="InterPro" id="IPR045851">
    <property type="entry name" value="AMP-bd_C_sf"/>
</dbReference>
<feature type="domain" description="AMP-dependent synthetase/ligase" evidence="1">
    <location>
        <begin position="62"/>
        <end position="262"/>
    </location>
</feature>
<evidence type="ECO:0000313" key="3">
    <source>
        <dbReference type="EMBL" id="CEP27047.1"/>
    </source>
</evidence>
<dbReference type="Pfam" id="PF13193">
    <property type="entry name" value="AMP-binding_C"/>
    <property type="match status" value="1"/>
</dbReference>
<dbReference type="RefSeq" id="WP_013160669.1">
    <property type="nucleotide sequence ID" value="NZ_CP010341.1"/>
</dbReference>
<dbReference type="InterPro" id="IPR000873">
    <property type="entry name" value="AMP-dep_synth/lig_dom"/>
</dbReference>
<dbReference type="PANTHER" id="PTHR43201:SF32">
    <property type="entry name" value="2-SUCCINYLBENZOATE--COA LIGASE, CHLOROPLASTIC_PEROXISOMAL"/>
    <property type="match status" value="1"/>
</dbReference>
<dbReference type="KEGG" id="pfre:RM25_0720"/>
<evidence type="ECO:0000259" key="1">
    <source>
        <dbReference type="Pfam" id="PF00501"/>
    </source>
</evidence>
<organism evidence="3">
    <name type="scientific">Propionibacterium freudenreichii subsp. freudenreichii</name>
    <dbReference type="NCBI Taxonomy" id="66712"/>
    <lineage>
        <taxon>Bacteria</taxon>
        <taxon>Bacillati</taxon>
        <taxon>Actinomycetota</taxon>
        <taxon>Actinomycetes</taxon>
        <taxon>Propionibacteriales</taxon>
        <taxon>Propionibacteriaceae</taxon>
        <taxon>Propionibacterium</taxon>
    </lineage>
</organism>
<accession>A0A068VPH4</accession>
<protein>
    <submittedName>
        <fullName evidence="3">O-succinylbenzoic acid-CoA ligase (2-succinylbenzoate--CoA ligase)</fullName>
        <ecNumber evidence="3">6.2.1.26</ecNumber>
    </submittedName>
</protein>
<proteinExistence type="predicted"/>
<dbReference type="EC" id="6.2.1.26" evidence="3"/>
<dbReference type="AlphaFoldDB" id="A0A068VPH4"/>
<feature type="domain" description="AMP-binding enzyme C-terminal" evidence="2">
    <location>
        <begin position="314"/>
        <end position="387"/>
    </location>
</feature>
<dbReference type="Pfam" id="PF00501">
    <property type="entry name" value="AMP-binding"/>
    <property type="match status" value="1"/>
</dbReference>
<dbReference type="PANTHER" id="PTHR43201">
    <property type="entry name" value="ACYL-COA SYNTHETASE"/>
    <property type="match status" value="1"/>
</dbReference>
<reference evidence="3" key="1">
    <citation type="submission" date="2014-08" db="EMBL/GenBank/DDBJ databases">
        <authorList>
            <person name="Falentin Helene"/>
        </authorList>
    </citation>
    <scope>NUCLEOTIDE SEQUENCE</scope>
</reference>
<gene>
    <name evidence="3" type="primary">menE2</name>
    <name evidence="3" type="ORF">PFCIRM138_11595</name>
</gene>
<dbReference type="InterPro" id="IPR042099">
    <property type="entry name" value="ANL_N_sf"/>
</dbReference>
<dbReference type="GO" id="GO:0006631">
    <property type="term" value="P:fatty acid metabolic process"/>
    <property type="evidence" value="ECO:0007669"/>
    <property type="project" value="TreeGrafter"/>
</dbReference>
<dbReference type="PATRIC" id="fig|66712.6.peg.745"/>
<dbReference type="InterPro" id="IPR025110">
    <property type="entry name" value="AMP-bd_C"/>
</dbReference>
<dbReference type="Gene3D" id="3.30.300.30">
    <property type="match status" value="1"/>
</dbReference>
<dbReference type="GO" id="GO:0008756">
    <property type="term" value="F:o-succinylbenzoate-CoA ligase activity"/>
    <property type="evidence" value="ECO:0007669"/>
    <property type="project" value="UniProtKB-EC"/>
</dbReference>
<dbReference type="SUPFAM" id="SSF56801">
    <property type="entry name" value="Acetyl-CoA synthetase-like"/>
    <property type="match status" value="1"/>
</dbReference>
<evidence type="ECO:0000259" key="2">
    <source>
        <dbReference type="Pfam" id="PF13193"/>
    </source>
</evidence>